<organism evidence="1 2">
    <name type="scientific">Fictibacillus macauensis ZFHKF-1</name>
    <dbReference type="NCBI Taxonomy" id="1196324"/>
    <lineage>
        <taxon>Bacteria</taxon>
        <taxon>Bacillati</taxon>
        <taxon>Bacillota</taxon>
        <taxon>Bacilli</taxon>
        <taxon>Bacillales</taxon>
        <taxon>Fictibacillaceae</taxon>
        <taxon>Fictibacillus</taxon>
    </lineage>
</organism>
<evidence type="ECO:0000313" key="2">
    <source>
        <dbReference type="Proteomes" id="UP000004080"/>
    </source>
</evidence>
<evidence type="ECO:0000313" key="1">
    <source>
        <dbReference type="EMBL" id="EIT85928.1"/>
    </source>
</evidence>
<name>I8UGH3_9BACL</name>
<sequence length="75" mass="8859">MREELQVGYGVICRWDSETFSGVIIEIKDDYFLVKSITHGYTRIEFRKVYFDKLEQCTITSEKNWVTAQSGTIWV</sequence>
<accession>I8UGH3</accession>
<dbReference type="STRING" id="1196324.A374_08834"/>
<protein>
    <submittedName>
        <fullName evidence="1">Uncharacterized protein</fullName>
    </submittedName>
</protein>
<gene>
    <name evidence="1" type="ORF">A374_08834</name>
</gene>
<dbReference type="RefSeq" id="WP_007201860.1">
    <property type="nucleotide sequence ID" value="NZ_AKKV01000024.1"/>
</dbReference>
<keyword evidence="2" id="KW-1185">Reference proteome</keyword>
<dbReference type="AlphaFoldDB" id="I8UGH3"/>
<proteinExistence type="predicted"/>
<reference evidence="1 2" key="1">
    <citation type="journal article" date="2012" name="J. Bacteriol.">
        <title>Genome of Bacillus macauensis ZFHKF-1, a Long-Chain-Forming Bacterium.</title>
        <authorList>
            <person name="Cai L."/>
            <person name="Zhang T."/>
        </authorList>
    </citation>
    <scope>NUCLEOTIDE SEQUENCE [LARGE SCALE GENOMIC DNA]</scope>
    <source>
        <strain evidence="1 2">ZFHKF-1</strain>
    </source>
</reference>
<dbReference type="EMBL" id="AKKV01000024">
    <property type="protein sequence ID" value="EIT85928.1"/>
    <property type="molecule type" value="Genomic_DNA"/>
</dbReference>
<comment type="caution">
    <text evidence="1">The sequence shown here is derived from an EMBL/GenBank/DDBJ whole genome shotgun (WGS) entry which is preliminary data.</text>
</comment>
<dbReference type="Proteomes" id="UP000004080">
    <property type="component" value="Unassembled WGS sequence"/>
</dbReference>